<dbReference type="AlphaFoldDB" id="A0ABD5UWS0"/>
<evidence type="ECO:0000313" key="2">
    <source>
        <dbReference type="EMBL" id="MFC6903623.1"/>
    </source>
</evidence>
<dbReference type="Proteomes" id="UP001596312">
    <property type="component" value="Unassembled WGS sequence"/>
</dbReference>
<comment type="caution">
    <text evidence="2">The sequence shown here is derived from an EMBL/GenBank/DDBJ whole genome shotgun (WGS) entry which is preliminary data.</text>
</comment>
<reference evidence="2 3" key="1">
    <citation type="journal article" date="2019" name="Int. J. Syst. Evol. Microbiol.">
        <title>The Global Catalogue of Microorganisms (GCM) 10K type strain sequencing project: providing services to taxonomists for standard genome sequencing and annotation.</title>
        <authorList>
            <consortium name="The Broad Institute Genomics Platform"/>
            <consortium name="The Broad Institute Genome Sequencing Center for Infectious Disease"/>
            <person name="Wu L."/>
            <person name="Ma J."/>
        </authorList>
    </citation>
    <scope>NUCLEOTIDE SEQUENCE [LARGE SCALE GENOMIC DNA]</scope>
    <source>
        <strain evidence="2 3">CGMCC 1.3240</strain>
    </source>
</reference>
<evidence type="ECO:0000256" key="1">
    <source>
        <dbReference type="SAM" id="MobiDB-lite"/>
    </source>
</evidence>
<name>A0ABD5UWS0_9EURY</name>
<evidence type="ECO:0000313" key="3">
    <source>
        <dbReference type="Proteomes" id="UP001596312"/>
    </source>
</evidence>
<accession>A0ABD5UWS0</accession>
<proteinExistence type="predicted"/>
<feature type="region of interest" description="Disordered" evidence="1">
    <location>
        <begin position="1"/>
        <end position="30"/>
    </location>
</feature>
<dbReference type="RefSeq" id="WP_340602115.1">
    <property type="nucleotide sequence ID" value="NZ_JBBMXV010000001.1"/>
</dbReference>
<sequence length="115" mass="12516">METEEATGERVSTGVDGIELGPDSESFSRDLSDDVFSPDEVEQESLTAAVADRVETLMPDRAFVDPLTQLRALAPDGYQFRKQVRRRQGRGGRAVMSRPSEPRRPGRAGVPIGAG</sequence>
<keyword evidence="3" id="KW-1185">Reference proteome</keyword>
<gene>
    <name evidence="2" type="ORF">ACFQGH_00245</name>
</gene>
<dbReference type="EMBL" id="JBHSXQ010000001">
    <property type="protein sequence ID" value="MFC6903623.1"/>
    <property type="molecule type" value="Genomic_DNA"/>
</dbReference>
<organism evidence="2 3">
    <name type="scientific">Halalkalicoccus tibetensis</name>
    <dbReference type="NCBI Taxonomy" id="175632"/>
    <lineage>
        <taxon>Archaea</taxon>
        <taxon>Methanobacteriati</taxon>
        <taxon>Methanobacteriota</taxon>
        <taxon>Stenosarchaea group</taxon>
        <taxon>Halobacteria</taxon>
        <taxon>Halobacteriales</taxon>
        <taxon>Halococcaceae</taxon>
        <taxon>Halalkalicoccus</taxon>
    </lineage>
</organism>
<feature type="region of interest" description="Disordered" evidence="1">
    <location>
        <begin position="83"/>
        <end position="115"/>
    </location>
</feature>
<protein>
    <submittedName>
        <fullName evidence="2">Uncharacterized protein</fullName>
    </submittedName>
</protein>